<accession>A0ABS7QP73</accession>
<feature type="region of interest" description="Disordered" evidence="1">
    <location>
        <begin position="152"/>
        <end position="187"/>
    </location>
</feature>
<dbReference type="Gene3D" id="2.60.120.260">
    <property type="entry name" value="Galactose-binding domain-like"/>
    <property type="match status" value="1"/>
</dbReference>
<proteinExistence type="predicted"/>
<sequence>MTAGNNGTPESGNDDPFAYLYRGEGDEAAPPPDRPGVPRTSYHQVSRVGERRPAPQQPGQGGYGYPPQQPAYGQQQTPYGQQQAPHGQQSGYGQQGQPPYGRPSQQQPPGAEPPHRASHGGGSGGSSRRGLMIAAIAVVVVVAAGIGVALVTGNDDSGNKAGGGTPSPTAGQTQPSASTSASTDPNANLPQQFAAALALSGGAKTDDNHKNAQGPNGTFVDGMSTPGATATWSAQVPKAGQYTLWVRYANAQPDAAKTTVVVNGKPLDWKINLKNYGTNGDWDEWYSSYVSVTLDQGANTIALTCGSGDVCHYNLDRIGVTTDPSVKPKGWS</sequence>
<evidence type="ECO:0000256" key="2">
    <source>
        <dbReference type="SAM" id="Phobius"/>
    </source>
</evidence>
<feature type="domain" description="CBM6" evidence="3">
    <location>
        <begin position="189"/>
        <end position="321"/>
    </location>
</feature>
<evidence type="ECO:0000313" key="5">
    <source>
        <dbReference type="Proteomes" id="UP001198565"/>
    </source>
</evidence>
<dbReference type="Proteomes" id="UP001198565">
    <property type="component" value="Unassembled WGS sequence"/>
</dbReference>
<dbReference type="EMBL" id="JAINVZ010000004">
    <property type="protein sequence ID" value="MBY8884950.1"/>
    <property type="molecule type" value="Genomic_DNA"/>
</dbReference>
<keyword evidence="2" id="KW-1133">Transmembrane helix</keyword>
<feature type="region of interest" description="Disordered" evidence="1">
    <location>
        <begin position="1"/>
        <end position="126"/>
    </location>
</feature>
<protein>
    <recommendedName>
        <fullName evidence="3">CBM6 domain-containing protein</fullName>
    </recommendedName>
</protein>
<feature type="compositionally biased region" description="Low complexity" evidence="1">
    <location>
        <begin position="169"/>
        <end position="187"/>
    </location>
</feature>
<dbReference type="InterPro" id="IPR008979">
    <property type="entry name" value="Galactose-bd-like_sf"/>
</dbReference>
<dbReference type="SUPFAM" id="SSF49785">
    <property type="entry name" value="Galactose-binding domain-like"/>
    <property type="match status" value="1"/>
</dbReference>
<reference evidence="4 5" key="1">
    <citation type="submission" date="2021-08" db="EMBL/GenBank/DDBJ databases">
        <title>Streptomyces sp. PTM05 isolated from lichen.</title>
        <authorList>
            <person name="Somphong A."/>
            <person name="Phongsopitanun W."/>
            <person name="Tanasupawat S."/>
        </authorList>
    </citation>
    <scope>NUCLEOTIDE SEQUENCE [LARGE SCALE GENOMIC DNA]</scope>
    <source>
        <strain evidence="4 5">Ptm05</strain>
    </source>
</reference>
<keyword evidence="2" id="KW-0472">Membrane</keyword>
<dbReference type="InterPro" id="IPR005084">
    <property type="entry name" value="CBM6"/>
</dbReference>
<keyword evidence="5" id="KW-1185">Reference proteome</keyword>
<feature type="compositionally biased region" description="Low complexity" evidence="1">
    <location>
        <begin position="70"/>
        <end position="109"/>
    </location>
</feature>
<feature type="region of interest" description="Disordered" evidence="1">
    <location>
        <begin position="201"/>
        <end position="224"/>
    </location>
</feature>
<dbReference type="PROSITE" id="PS51175">
    <property type="entry name" value="CBM6"/>
    <property type="match status" value="1"/>
</dbReference>
<feature type="compositionally biased region" description="Polar residues" evidence="1">
    <location>
        <begin position="1"/>
        <end position="11"/>
    </location>
</feature>
<evidence type="ECO:0000313" key="4">
    <source>
        <dbReference type="EMBL" id="MBY8884950.1"/>
    </source>
</evidence>
<keyword evidence="2" id="KW-0812">Transmembrane</keyword>
<evidence type="ECO:0000256" key="1">
    <source>
        <dbReference type="SAM" id="MobiDB-lite"/>
    </source>
</evidence>
<organism evidence="4 5">
    <name type="scientific">Streptantibioticus parmotrematis</name>
    <dbReference type="NCBI Taxonomy" id="2873249"/>
    <lineage>
        <taxon>Bacteria</taxon>
        <taxon>Bacillati</taxon>
        <taxon>Actinomycetota</taxon>
        <taxon>Actinomycetes</taxon>
        <taxon>Kitasatosporales</taxon>
        <taxon>Streptomycetaceae</taxon>
        <taxon>Streptantibioticus</taxon>
    </lineage>
</organism>
<dbReference type="RefSeq" id="WP_222975831.1">
    <property type="nucleotide sequence ID" value="NZ_JAINVZ010000004.1"/>
</dbReference>
<feature type="transmembrane region" description="Helical" evidence="2">
    <location>
        <begin position="131"/>
        <end position="151"/>
    </location>
</feature>
<evidence type="ECO:0000259" key="3">
    <source>
        <dbReference type="PROSITE" id="PS51175"/>
    </source>
</evidence>
<name>A0ABS7QP73_9ACTN</name>
<comment type="caution">
    <text evidence="4">The sequence shown here is derived from an EMBL/GenBank/DDBJ whole genome shotgun (WGS) entry which is preliminary data.</text>
</comment>
<gene>
    <name evidence="4" type="ORF">K7472_08825</name>
</gene>